<dbReference type="AlphaFoldDB" id="X1LGG5"/>
<evidence type="ECO:0000313" key="1">
    <source>
        <dbReference type="EMBL" id="GAI18203.1"/>
    </source>
</evidence>
<organism evidence="1">
    <name type="scientific">marine sediment metagenome</name>
    <dbReference type="NCBI Taxonomy" id="412755"/>
    <lineage>
        <taxon>unclassified sequences</taxon>
        <taxon>metagenomes</taxon>
        <taxon>ecological metagenomes</taxon>
    </lineage>
</organism>
<reference evidence="1" key="1">
    <citation type="journal article" date="2014" name="Front. Microbiol.">
        <title>High frequency of phylogenetically diverse reductive dehalogenase-homologous genes in deep subseafloor sedimentary metagenomes.</title>
        <authorList>
            <person name="Kawai M."/>
            <person name="Futagami T."/>
            <person name="Toyoda A."/>
            <person name="Takaki Y."/>
            <person name="Nishi S."/>
            <person name="Hori S."/>
            <person name="Arai W."/>
            <person name="Tsubouchi T."/>
            <person name="Morono Y."/>
            <person name="Uchiyama I."/>
            <person name="Ito T."/>
            <person name="Fujiyama A."/>
            <person name="Inagaki F."/>
            <person name="Takami H."/>
        </authorList>
    </citation>
    <scope>NUCLEOTIDE SEQUENCE</scope>
    <source>
        <strain evidence="1">Expedition CK06-06</strain>
    </source>
</reference>
<dbReference type="EMBL" id="BARV01007008">
    <property type="protein sequence ID" value="GAI18203.1"/>
    <property type="molecule type" value="Genomic_DNA"/>
</dbReference>
<comment type="caution">
    <text evidence="1">The sequence shown here is derived from an EMBL/GenBank/DDBJ whole genome shotgun (WGS) entry which is preliminary data.</text>
</comment>
<sequence>MLDSQPGFSPEERKICEDLNKVLKNSEETIGKEIKDIEKQ</sequence>
<name>X1LGG5_9ZZZZ</name>
<accession>X1LGG5</accession>
<gene>
    <name evidence="1" type="ORF">S06H3_14332</name>
</gene>
<protein>
    <submittedName>
        <fullName evidence="1">Uncharacterized protein</fullName>
    </submittedName>
</protein>
<proteinExistence type="predicted"/>